<protein>
    <submittedName>
        <fullName evidence="1">Putative secreted protein</fullName>
    </submittedName>
</protein>
<sequence>MITFCIFWDFRFSGFRRLLFVCNGDPFELCIVIAEVYCDLRINMHDLYVSTGKWCWALLLEPESYVHIMLNCAATGKSE</sequence>
<evidence type="ECO:0000313" key="1">
    <source>
        <dbReference type="EMBL" id="JAW15636.1"/>
    </source>
</evidence>
<dbReference type="AlphaFoldDB" id="A0A224XSX4"/>
<dbReference type="EMBL" id="GFTR01000790">
    <property type="protein sequence ID" value="JAW15636.1"/>
    <property type="molecule type" value="Transcribed_RNA"/>
</dbReference>
<accession>A0A224XSX4</accession>
<name>A0A224XSX4_9HEMI</name>
<proteinExistence type="predicted"/>
<organism evidence="1">
    <name type="scientific">Panstrongylus lignarius</name>
    <dbReference type="NCBI Taxonomy" id="156445"/>
    <lineage>
        <taxon>Eukaryota</taxon>
        <taxon>Metazoa</taxon>
        <taxon>Ecdysozoa</taxon>
        <taxon>Arthropoda</taxon>
        <taxon>Hexapoda</taxon>
        <taxon>Insecta</taxon>
        <taxon>Pterygota</taxon>
        <taxon>Neoptera</taxon>
        <taxon>Paraneoptera</taxon>
        <taxon>Hemiptera</taxon>
        <taxon>Heteroptera</taxon>
        <taxon>Panheteroptera</taxon>
        <taxon>Cimicomorpha</taxon>
        <taxon>Reduviidae</taxon>
        <taxon>Triatominae</taxon>
        <taxon>Panstrongylus</taxon>
    </lineage>
</organism>
<reference evidence="1" key="1">
    <citation type="journal article" date="2018" name="PLoS Negl. Trop. Dis.">
        <title>An insight into the salivary gland and fat body transcriptome of Panstrongylus lignarius (Hemiptera: Heteroptera), the main vector of Chagas disease in Peru.</title>
        <authorList>
            <person name="Nevoa J.C."/>
            <person name="Mendes M.T."/>
            <person name="da Silva M.V."/>
            <person name="Soares S.C."/>
            <person name="Oliveira C.J.F."/>
            <person name="Ribeiro J.M.C."/>
        </authorList>
    </citation>
    <scope>NUCLEOTIDE SEQUENCE</scope>
</reference>